<reference evidence="2 3" key="1">
    <citation type="submission" date="2021-06" db="EMBL/GenBank/DDBJ databases">
        <authorList>
            <person name="Kallberg Y."/>
            <person name="Tangrot J."/>
            <person name="Rosling A."/>
        </authorList>
    </citation>
    <scope>NUCLEOTIDE SEQUENCE [LARGE SCALE GENOMIC DNA]</scope>
    <source>
        <strain evidence="2 3">120-4 pot B 10/14</strain>
    </source>
</reference>
<accession>A0ABN7X555</accession>
<feature type="domain" description="Tc1-like transposase DDE" evidence="1">
    <location>
        <begin position="60"/>
        <end position="100"/>
    </location>
</feature>
<dbReference type="Proteomes" id="UP000789901">
    <property type="component" value="Unassembled WGS sequence"/>
</dbReference>
<proteinExistence type="predicted"/>
<keyword evidence="3" id="KW-1185">Reference proteome</keyword>
<gene>
    <name evidence="2" type="ORF">GMARGA_LOCUS38295</name>
</gene>
<dbReference type="Pfam" id="PF13358">
    <property type="entry name" value="DDE_3"/>
    <property type="match status" value="1"/>
</dbReference>
<evidence type="ECO:0000259" key="1">
    <source>
        <dbReference type="Pfam" id="PF13358"/>
    </source>
</evidence>
<dbReference type="PANTHER" id="PTHR46564:SF1">
    <property type="entry name" value="TRANSPOSASE"/>
    <property type="match status" value="1"/>
</dbReference>
<dbReference type="PANTHER" id="PTHR46564">
    <property type="entry name" value="TRANSPOSASE"/>
    <property type="match status" value="1"/>
</dbReference>
<protein>
    <submittedName>
        <fullName evidence="2">22180_t:CDS:1</fullName>
    </submittedName>
</protein>
<sequence>YLKALLKEKPDWYLYELQSQMELWLGCSICLSTIWRAIHTLGYTCKQEGSMNTQDYKSFIENVLVILDNASIHRGTHLHNLCQEKGVKLEFLPPYSPEWAESIEDPLDVLDLTCITISANLAHACFQH</sequence>
<organism evidence="2 3">
    <name type="scientific">Gigaspora margarita</name>
    <dbReference type="NCBI Taxonomy" id="4874"/>
    <lineage>
        <taxon>Eukaryota</taxon>
        <taxon>Fungi</taxon>
        <taxon>Fungi incertae sedis</taxon>
        <taxon>Mucoromycota</taxon>
        <taxon>Glomeromycotina</taxon>
        <taxon>Glomeromycetes</taxon>
        <taxon>Diversisporales</taxon>
        <taxon>Gigasporaceae</taxon>
        <taxon>Gigaspora</taxon>
    </lineage>
</organism>
<feature type="non-terminal residue" evidence="2">
    <location>
        <position position="1"/>
    </location>
</feature>
<dbReference type="EMBL" id="CAJVQB010084630">
    <property type="protein sequence ID" value="CAG8846717.1"/>
    <property type="molecule type" value="Genomic_DNA"/>
</dbReference>
<dbReference type="Gene3D" id="3.30.420.10">
    <property type="entry name" value="Ribonuclease H-like superfamily/Ribonuclease H"/>
    <property type="match status" value="1"/>
</dbReference>
<comment type="caution">
    <text evidence="2">The sequence shown here is derived from an EMBL/GenBank/DDBJ whole genome shotgun (WGS) entry which is preliminary data.</text>
</comment>
<dbReference type="InterPro" id="IPR038717">
    <property type="entry name" value="Tc1-like_DDE_dom"/>
</dbReference>
<dbReference type="InterPro" id="IPR036397">
    <property type="entry name" value="RNaseH_sf"/>
</dbReference>
<feature type="non-terminal residue" evidence="2">
    <location>
        <position position="128"/>
    </location>
</feature>
<evidence type="ECO:0000313" key="3">
    <source>
        <dbReference type="Proteomes" id="UP000789901"/>
    </source>
</evidence>
<evidence type="ECO:0000313" key="2">
    <source>
        <dbReference type="EMBL" id="CAG8846717.1"/>
    </source>
</evidence>
<name>A0ABN7X555_GIGMA</name>